<dbReference type="AlphaFoldDB" id="A0A2G5TY81"/>
<keyword evidence="3" id="KW-1185">Reference proteome</keyword>
<sequence length="88" mass="9994">MNSYPSSGSSFPSQMARPSNFSSNQVNMSLAPHNGPFQPAPMNMPVLQGSQVHHHHHHFYPQIGFEQMRMWVLSSPVYLGQRGLFWLV</sequence>
<gene>
    <name evidence="2" type="primary">Cnig_chr_IV.g12652</name>
    <name evidence="2" type="ORF">B9Z55_012652</name>
</gene>
<feature type="compositionally biased region" description="Low complexity" evidence="1">
    <location>
        <begin position="1"/>
        <end position="13"/>
    </location>
</feature>
<evidence type="ECO:0000256" key="1">
    <source>
        <dbReference type="SAM" id="MobiDB-lite"/>
    </source>
</evidence>
<evidence type="ECO:0000313" key="3">
    <source>
        <dbReference type="Proteomes" id="UP000230233"/>
    </source>
</evidence>
<accession>A0A2G5TY81</accession>
<organism evidence="2 3">
    <name type="scientific">Caenorhabditis nigoni</name>
    <dbReference type="NCBI Taxonomy" id="1611254"/>
    <lineage>
        <taxon>Eukaryota</taxon>
        <taxon>Metazoa</taxon>
        <taxon>Ecdysozoa</taxon>
        <taxon>Nematoda</taxon>
        <taxon>Chromadorea</taxon>
        <taxon>Rhabditida</taxon>
        <taxon>Rhabditina</taxon>
        <taxon>Rhabditomorpha</taxon>
        <taxon>Rhabditoidea</taxon>
        <taxon>Rhabditidae</taxon>
        <taxon>Peloderinae</taxon>
        <taxon>Caenorhabditis</taxon>
    </lineage>
</organism>
<evidence type="ECO:0000313" key="2">
    <source>
        <dbReference type="EMBL" id="PIC32252.1"/>
    </source>
</evidence>
<dbReference type="Proteomes" id="UP000230233">
    <property type="component" value="Chromosome IV"/>
</dbReference>
<proteinExistence type="predicted"/>
<protein>
    <submittedName>
        <fullName evidence="2">Uncharacterized protein</fullName>
    </submittedName>
</protein>
<dbReference type="EMBL" id="PDUG01000004">
    <property type="protein sequence ID" value="PIC32252.1"/>
    <property type="molecule type" value="Genomic_DNA"/>
</dbReference>
<name>A0A2G5TY81_9PELO</name>
<comment type="caution">
    <text evidence="2">The sequence shown here is derived from an EMBL/GenBank/DDBJ whole genome shotgun (WGS) entry which is preliminary data.</text>
</comment>
<reference evidence="3" key="1">
    <citation type="submission" date="2017-10" db="EMBL/GenBank/DDBJ databases">
        <title>Rapid genome shrinkage in a self-fertile nematode reveals novel sperm competition proteins.</title>
        <authorList>
            <person name="Yin D."/>
            <person name="Schwarz E.M."/>
            <person name="Thomas C.G."/>
            <person name="Felde R.L."/>
            <person name="Korf I.F."/>
            <person name="Cutter A.D."/>
            <person name="Schartner C.M."/>
            <person name="Ralston E.J."/>
            <person name="Meyer B.J."/>
            <person name="Haag E.S."/>
        </authorList>
    </citation>
    <scope>NUCLEOTIDE SEQUENCE [LARGE SCALE GENOMIC DNA]</scope>
    <source>
        <strain evidence="3">JU1422</strain>
    </source>
</reference>
<feature type="region of interest" description="Disordered" evidence="1">
    <location>
        <begin position="1"/>
        <end position="45"/>
    </location>
</feature>
<feature type="compositionally biased region" description="Polar residues" evidence="1">
    <location>
        <begin position="16"/>
        <end position="28"/>
    </location>
</feature>